<feature type="compositionally biased region" description="Polar residues" evidence="1">
    <location>
        <begin position="498"/>
        <end position="509"/>
    </location>
</feature>
<feature type="compositionally biased region" description="Basic and acidic residues" evidence="1">
    <location>
        <begin position="351"/>
        <end position="369"/>
    </location>
</feature>
<evidence type="ECO:0000313" key="4">
    <source>
        <dbReference type="Proteomes" id="UP000479190"/>
    </source>
</evidence>
<feature type="compositionally biased region" description="Polar residues" evidence="1">
    <location>
        <begin position="439"/>
        <end position="450"/>
    </location>
</feature>
<dbReference type="Proteomes" id="UP000479190">
    <property type="component" value="Unassembled WGS sequence"/>
</dbReference>
<reference evidence="3 4" key="1">
    <citation type="submission" date="2020-02" db="EMBL/GenBank/DDBJ databases">
        <authorList>
            <person name="Ferguson B K."/>
        </authorList>
    </citation>
    <scope>NUCLEOTIDE SEQUENCE [LARGE SCALE GENOMIC DNA]</scope>
</reference>
<feature type="compositionally biased region" description="Low complexity" evidence="1">
    <location>
        <begin position="8"/>
        <end position="17"/>
    </location>
</feature>
<keyword evidence="2" id="KW-0812">Transmembrane</keyword>
<dbReference type="EMBL" id="CADCXV010000638">
    <property type="protein sequence ID" value="CAB0031291.1"/>
    <property type="molecule type" value="Genomic_DNA"/>
</dbReference>
<evidence type="ECO:0000313" key="3">
    <source>
        <dbReference type="EMBL" id="CAB0031291.1"/>
    </source>
</evidence>
<feature type="region of interest" description="Disordered" evidence="1">
    <location>
        <begin position="97"/>
        <end position="119"/>
    </location>
</feature>
<gene>
    <name evidence="3" type="ORF">TBRA_LOCUS3269</name>
</gene>
<organism evidence="3 4">
    <name type="scientific">Trichogramma brassicae</name>
    <dbReference type="NCBI Taxonomy" id="86971"/>
    <lineage>
        <taxon>Eukaryota</taxon>
        <taxon>Metazoa</taxon>
        <taxon>Ecdysozoa</taxon>
        <taxon>Arthropoda</taxon>
        <taxon>Hexapoda</taxon>
        <taxon>Insecta</taxon>
        <taxon>Pterygota</taxon>
        <taxon>Neoptera</taxon>
        <taxon>Endopterygota</taxon>
        <taxon>Hymenoptera</taxon>
        <taxon>Apocrita</taxon>
        <taxon>Proctotrupomorpha</taxon>
        <taxon>Chalcidoidea</taxon>
        <taxon>Trichogrammatidae</taxon>
        <taxon>Trichogramma</taxon>
    </lineage>
</organism>
<sequence length="694" mass="75006">MTIGNGPSISDSSSSSSVNHHKHLHTAGSVGAGYDLAYDLGGGSSVSSSLGLLEGHQHDGQGIAALLVLIVVLCLLAYCCWGVPIFRSLRRWNCGSSSSSSSSCCCTGGGESTTTPCSAEDRCARSGPLGSWVLGTATGASAVNANGINNNSTANQSRTASSIFAAQQQSNRHYNRHAARQAGAAGLQQSRIGDYNGPSSHLHRNQQQTHSMATPTIILLPHGRMLVVDGSIFTQLQSDTSGLDLMELGESVMRAQRGGSNLQRPHSSSLSTHQHHSVRSQLRASPETPSKDSMGSIGCFPPPTYESIYGKEEGADMPPSYSEILLHRLANLPECEMDAHQQQPPTSVSASHERHDATAADDDRSKDLELGDGSSSSNYPRIIANPFDRAELPFNNDDSDVAADRHRLRAVVQARNPSLRTNPLDDATFYSLDAMNDESSAVGLSSTPSSRHARRARPISLQHGNSESDNEARYQSRREHRSRRSQRPSSQDRHSVSEYPTSSHGYSSYQRRREHNEAMNCRNVASSRRLSADPITDLHPATYEEALQTHRATDGHPGLDFLPQMIYSSPFHRTSNDGSQISRLSVNLTDWNLDDGDDDRVGVANVIIDIDDDNDDVDDEETKNFETLADIRETSAQPGLARDLSLSLTSEPSELSDSSSCSLPSLSTEFNPSFSLDSTTSSNMCSFSMSTSII</sequence>
<feature type="region of interest" description="Disordered" evidence="1">
    <location>
        <begin position="257"/>
        <end position="301"/>
    </location>
</feature>
<evidence type="ECO:0000256" key="1">
    <source>
        <dbReference type="SAM" id="MobiDB-lite"/>
    </source>
</evidence>
<feature type="transmembrane region" description="Helical" evidence="2">
    <location>
        <begin position="62"/>
        <end position="83"/>
    </location>
</feature>
<feature type="region of interest" description="Disordered" evidence="1">
    <location>
        <begin position="439"/>
        <end position="516"/>
    </location>
</feature>
<dbReference type="AlphaFoldDB" id="A0A6H5I8L9"/>
<accession>A0A6H5I8L9</accession>
<feature type="compositionally biased region" description="Low complexity" evidence="1">
    <location>
        <begin position="180"/>
        <end position="189"/>
    </location>
</feature>
<keyword evidence="4" id="KW-1185">Reference proteome</keyword>
<feature type="region of interest" description="Disordered" evidence="1">
    <location>
        <begin position="337"/>
        <end position="381"/>
    </location>
</feature>
<protein>
    <submittedName>
        <fullName evidence="3">Uncharacterized protein</fullName>
    </submittedName>
</protein>
<feature type="region of interest" description="Disordered" evidence="1">
    <location>
        <begin position="1"/>
        <end position="21"/>
    </location>
</feature>
<dbReference type="OrthoDB" id="8184505at2759"/>
<name>A0A6H5I8L9_9HYME</name>
<keyword evidence="2" id="KW-1133">Transmembrane helix</keyword>
<feature type="compositionally biased region" description="Polar residues" evidence="1">
    <location>
        <begin position="279"/>
        <end position="293"/>
    </location>
</feature>
<keyword evidence="2" id="KW-0472">Membrane</keyword>
<feature type="region of interest" description="Disordered" evidence="1">
    <location>
        <begin position="172"/>
        <end position="210"/>
    </location>
</feature>
<proteinExistence type="predicted"/>
<feature type="compositionally biased region" description="Polar residues" evidence="1">
    <location>
        <begin position="340"/>
        <end position="350"/>
    </location>
</feature>
<evidence type="ECO:0000256" key="2">
    <source>
        <dbReference type="SAM" id="Phobius"/>
    </source>
</evidence>